<accession>A0A345P8A8</accession>
<dbReference type="Proteomes" id="UP000253940">
    <property type="component" value="Chromosome"/>
</dbReference>
<organism evidence="2 3">
    <name type="scientific">Aquirhabdus parva</name>
    <dbReference type="NCBI Taxonomy" id="2283318"/>
    <lineage>
        <taxon>Bacteria</taxon>
        <taxon>Pseudomonadati</taxon>
        <taxon>Pseudomonadota</taxon>
        <taxon>Gammaproteobacteria</taxon>
        <taxon>Moraxellales</taxon>
        <taxon>Moraxellaceae</taxon>
        <taxon>Aquirhabdus</taxon>
    </lineage>
</organism>
<sequence>MPPRLKAFAIHLIASILLAIFALILVFLIWYPAPLAQAVGVTHIFLLMLGIDVILGPLLTLFVYKTGKRTLKLDLTIIIVIQLAMFGYGLNTVAQGRPAWLVFNNDQFYLVRPSNIDPLISRKAAPEYRSASWFGPKWVSVQLPSEKMARRSIISETLQSGAGLFNSPTLYGPIQHDLTKIESQARDFRELEKFNSPLAIESTIKKWPKAMKWLPLWSSQKGMTVLLDGMGNVIAITDLNPWKQ</sequence>
<keyword evidence="1" id="KW-0472">Membrane</keyword>
<dbReference type="OrthoDB" id="8613597at2"/>
<protein>
    <submittedName>
        <fullName evidence="2">Type IV pilin accessory protein</fullName>
    </submittedName>
</protein>
<dbReference type="KEGG" id="mbah:HYN46_12105"/>
<dbReference type="AlphaFoldDB" id="A0A345P8A8"/>
<proteinExistence type="predicted"/>
<evidence type="ECO:0000256" key="1">
    <source>
        <dbReference type="SAM" id="Phobius"/>
    </source>
</evidence>
<gene>
    <name evidence="2" type="ORF">HYN46_12105</name>
</gene>
<dbReference type="InterPro" id="IPR047814">
    <property type="entry name" value="TfpX/TfpZ-like"/>
</dbReference>
<keyword evidence="1" id="KW-1133">Transmembrane helix</keyword>
<reference evidence="2 3" key="1">
    <citation type="submission" date="2018-07" db="EMBL/GenBank/DDBJ databases">
        <title>Genome sequencing of Moraxellaceae gen. HYN0046.</title>
        <authorList>
            <person name="Kim M."/>
            <person name="Yi H."/>
        </authorList>
    </citation>
    <scope>NUCLEOTIDE SEQUENCE [LARGE SCALE GENOMIC DNA]</scope>
    <source>
        <strain evidence="2 3">HYN0046</strain>
    </source>
</reference>
<keyword evidence="3" id="KW-1185">Reference proteome</keyword>
<evidence type="ECO:0000313" key="3">
    <source>
        <dbReference type="Proteomes" id="UP000253940"/>
    </source>
</evidence>
<evidence type="ECO:0000313" key="2">
    <source>
        <dbReference type="EMBL" id="AXI03517.1"/>
    </source>
</evidence>
<dbReference type="RefSeq" id="WP_114899625.1">
    <property type="nucleotide sequence ID" value="NZ_CP031222.1"/>
</dbReference>
<name>A0A345P8A8_9GAMM</name>
<keyword evidence="1" id="KW-0812">Transmembrane</keyword>
<dbReference type="EMBL" id="CP031222">
    <property type="protein sequence ID" value="AXI03517.1"/>
    <property type="molecule type" value="Genomic_DNA"/>
</dbReference>
<feature type="transmembrane region" description="Helical" evidence="1">
    <location>
        <begin position="43"/>
        <end position="64"/>
    </location>
</feature>
<dbReference type="NCBIfam" id="NF041437">
    <property type="entry name" value="TfpZ"/>
    <property type="match status" value="1"/>
</dbReference>
<feature type="transmembrane region" description="Helical" evidence="1">
    <location>
        <begin position="71"/>
        <end position="90"/>
    </location>
</feature>
<feature type="transmembrane region" description="Helical" evidence="1">
    <location>
        <begin position="7"/>
        <end position="31"/>
    </location>
</feature>